<evidence type="ECO:0000256" key="1">
    <source>
        <dbReference type="ARBA" id="ARBA00022448"/>
    </source>
</evidence>
<accession>A0ABQ6LPR3</accession>
<dbReference type="PANTHER" id="PTHR37823">
    <property type="entry name" value="CYTOCHROME C-553-LIKE"/>
    <property type="match status" value="1"/>
</dbReference>
<comment type="caution">
    <text evidence="10">The sequence shown here is derived from an EMBL/GenBank/DDBJ whole genome shotgun (WGS) entry which is preliminary data.</text>
</comment>
<keyword evidence="8" id="KW-0812">Transmembrane</keyword>
<feature type="transmembrane region" description="Helical" evidence="8">
    <location>
        <begin position="6"/>
        <end position="23"/>
    </location>
</feature>
<keyword evidence="2 6" id="KW-0349">Heme</keyword>
<dbReference type="Pfam" id="PF00034">
    <property type="entry name" value="Cytochrom_C"/>
    <property type="match status" value="1"/>
</dbReference>
<keyword evidence="4" id="KW-0249">Electron transport</keyword>
<protein>
    <recommendedName>
        <fullName evidence="9">Cytochrome c domain-containing protein</fullName>
    </recommendedName>
</protein>
<dbReference type="EMBL" id="BSYI01000024">
    <property type="protein sequence ID" value="GMG83812.1"/>
    <property type="molecule type" value="Genomic_DNA"/>
</dbReference>
<keyword evidence="8" id="KW-1133">Transmembrane helix</keyword>
<sequence length="153" mass="16312">MARWLLYGGLAIGVLILLGWSTGMHRHWPGGMHHQRMDRADTARTSGEAPPPETVVPALSADARAGETAFGRACAACHGQHAAGVDGAGPPLVHVIYEPGHHADFAFLRAIRQGVRAHHWRFGDMPAIAGVSDAEAASIIAYVRELQRANGID</sequence>
<keyword evidence="5 6" id="KW-0408">Iron</keyword>
<dbReference type="PANTHER" id="PTHR37823:SF1">
    <property type="entry name" value="CYTOCHROME C-553-LIKE"/>
    <property type="match status" value="1"/>
</dbReference>
<evidence type="ECO:0000256" key="3">
    <source>
        <dbReference type="ARBA" id="ARBA00022723"/>
    </source>
</evidence>
<organism evidence="10 11">
    <name type="scientific">Paralimibaculum aggregatum</name>
    <dbReference type="NCBI Taxonomy" id="3036245"/>
    <lineage>
        <taxon>Bacteria</taxon>
        <taxon>Pseudomonadati</taxon>
        <taxon>Pseudomonadota</taxon>
        <taxon>Alphaproteobacteria</taxon>
        <taxon>Rhodobacterales</taxon>
        <taxon>Paracoccaceae</taxon>
        <taxon>Paralimibaculum</taxon>
    </lineage>
</organism>
<dbReference type="Proteomes" id="UP001239909">
    <property type="component" value="Unassembled WGS sequence"/>
</dbReference>
<keyword evidence="8" id="KW-0472">Membrane</keyword>
<evidence type="ECO:0000256" key="4">
    <source>
        <dbReference type="ARBA" id="ARBA00022982"/>
    </source>
</evidence>
<name>A0ABQ6LPR3_9RHOB</name>
<dbReference type="SUPFAM" id="SSF46626">
    <property type="entry name" value="Cytochrome c"/>
    <property type="match status" value="1"/>
</dbReference>
<evidence type="ECO:0000256" key="5">
    <source>
        <dbReference type="ARBA" id="ARBA00023004"/>
    </source>
</evidence>
<dbReference type="Gene3D" id="1.10.760.10">
    <property type="entry name" value="Cytochrome c-like domain"/>
    <property type="match status" value="1"/>
</dbReference>
<keyword evidence="11" id="KW-1185">Reference proteome</keyword>
<keyword evidence="3 6" id="KW-0479">Metal-binding</keyword>
<dbReference type="InterPro" id="IPR051811">
    <property type="entry name" value="Cytochrome_c550/c551-like"/>
</dbReference>
<gene>
    <name evidence="10" type="ORF">LNKW23_30260</name>
</gene>
<feature type="region of interest" description="Disordered" evidence="7">
    <location>
        <begin position="33"/>
        <end position="53"/>
    </location>
</feature>
<evidence type="ECO:0000256" key="7">
    <source>
        <dbReference type="SAM" id="MobiDB-lite"/>
    </source>
</evidence>
<evidence type="ECO:0000256" key="2">
    <source>
        <dbReference type="ARBA" id="ARBA00022617"/>
    </source>
</evidence>
<dbReference type="PROSITE" id="PS51007">
    <property type="entry name" value="CYTC"/>
    <property type="match status" value="1"/>
</dbReference>
<dbReference type="InterPro" id="IPR036909">
    <property type="entry name" value="Cyt_c-like_dom_sf"/>
</dbReference>
<evidence type="ECO:0000256" key="8">
    <source>
        <dbReference type="SAM" id="Phobius"/>
    </source>
</evidence>
<dbReference type="InterPro" id="IPR009056">
    <property type="entry name" value="Cyt_c-like_dom"/>
</dbReference>
<reference evidence="10 11" key="1">
    <citation type="submission" date="2023-04" db="EMBL/GenBank/DDBJ databases">
        <title>Marinoamorphus aggregata gen. nov., sp. Nov., isolate from tissue of brittle star Ophioplocus japonicus.</title>
        <authorList>
            <person name="Kawano K."/>
            <person name="Sawayama S."/>
            <person name="Nakagawa S."/>
        </authorList>
    </citation>
    <scope>NUCLEOTIDE SEQUENCE [LARGE SCALE GENOMIC DNA]</scope>
    <source>
        <strain evidence="10 11">NKW23</strain>
    </source>
</reference>
<evidence type="ECO:0000313" key="11">
    <source>
        <dbReference type="Proteomes" id="UP001239909"/>
    </source>
</evidence>
<proteinExistence type="predicted"/>
<feature type="domain" description="Cytochrome c" evidence="9">
    <location>
        <begin position="61"/>
        <end position="147"/>
    </location>
</feature>
<keyword evidence="1" id="KW-0813">Transport</keyword>
<evidence type="ECO:0000313" key="10">
    <source>
        <dbReference type="EMBL" id="GMG83812.1"/>
    </source>
</evidence>
<evidence type="ECO:0000256" key="6">
    <source>
        <dbReference type="PROSITE-ProRule" id="PRU00433"/>
    </source>
</evidence>
<evidence type="ECO:0000259" key="9">
    <source>
        <dbReference type="PROSITE" id="PS51007"/>
    </source>
</evidence>